<dbReference type="OMA" id="HYEPFDI"/>
<evidence type="ECO:0000313" key="2">
    <source>
        <dbReference type="EMBL" id="OJI81537.1"/>
    </source>
</evidence>
<name>A0A1L9MWY6_ASPTC</name>
<evidence type="ECO:0000313" key="3">
    <source>
        <dbReference type="Proteomes" id="UP000184304"/>
    </source>
</evidence>
<dbReference type="PANTHER" id="PTHR35391">
    <property type="entry name" value="C2H2-TYPE DOMAIN-CONTAINING PROTEIN-RELATED"/>
    <property type="match status" value="1"/>
</dbReference>
<keyword evidence="3" id="KW-1185">Reference proteome</keyword>
<dbReference type="Proteomes" id="UP000184304">
    <property type="component" value="Unassembled WGS sequence"/>
</dbReference>
<accession>A0A1L9MWY6</accession>
<dbReference type="PANTHER" id="PTHR35391:SF7">
    <property type="entry name" value="C2H2-TYPE DOMAIN-CONTAINING PROTEIN"/>
    <property type="match status" value="1"/>
</dbReference>
<dbReference type="STRING" id="767770.A0A1L9MWY6"/>
<dbReference type="VEuPathDB" id="FungiDB:ASPTUDRAFT_46977"/>
<gene>
    <name evidence="2" type="ORF">ASPTUDRAFT_46977</name>
</gene>
<dbReference type="OrthoDB" id="6133115at2759"/>
<dbReference type="EMBL" id="KV878206">
    <property type="protein sequence ID" value="OJI81537.1"/>
    <property type="molecule type" value="Genomic_DNA"/>
</dbReference>
<feature type="domain" description="Oxidoreductase acuF-like C2H2 type zinc-finger" evidence="1">
    <location>
        <begin position="256"/>
        <end position="282"/>
    </location>
</feature>
<sequence length="485" mass="55592">MARAISPSIYAIIKRLDDWRSDGWFVLFDDKVPVSLWEDEIGRMRVWAADIGANAQGSRSLDYRLRDSSHLKSHVARLLEQLLRNCEDLQEIADPSPADRKLPNSDMQEDLRAELQSIYHSVHDTVDCLFRLSPAIHQPSKHDFVVGIEKSDVAQFEPFDQQLVLKSYPQADERIVVRLGTAISLRRAILQYKRRRSRLAGVRFGLENGEPDYPGNLELGDMEDSKDSNCSRAALLEQEGDEAMVFFPCQIVEERYECPYCFFMVRVDCSEHSWAQHVLTDIMPYVCVFPYCPSPFRLYESRQEWSAHCQLHLKELATGILGYQPECRPEYPRERLPEWPTEWPTECPLCTLSTTSDTSWESHVAKHLEKLALLAWRWHGRADNAEESRVAYGYNVDGRAYGNIPGRFQRHPWRDAPEWKGFEAAEPSTSGKSSSGKDAATKSQSWRLLWWVCCRCGESRNAEAEASECLSCKHSRCTSCRSVGG</sequence>
<proteinExistence type="predicted"/>
<protein>
    <recommendedName>
        <fullName evidence="1">Oxidoreductase acuF-like C2H2 type zinc-finger domain-containing protein</fullName>
    </recommendedName>
</protein>
<reference evidence="3" key="1">
    <citation type="journal article" date="2017" name="Genome Biol.">
        <title>Comparative genomics reveals high biological diversity and specific adaptations in the industrially and medically important fungal genus Aspergillus.</title>
        <authorList>
            <person name="de Vries R.P."/>
            <person name="Riley R."/>
            <person name="Wiebenga A."/>
            <person name="Aguilar-Osorio G."/>
            <person name="Amillis S."/>
            <person name="Uchima C.A."/>
            <person name="Anderluh G."/>
            <person name="Asadollahi M."/>
            <person name="Askin M."/>
            <person name="Barry K."/>
            <person name="Battaglia E."/>
            <person name="Bayram O."/>
            <person name="Benocci T."/>
            <person name="Braus-Stromeyer S.A."/>
            <person name="Caldana C."/>
            <person name="Canovas D."/>
            <person name="Cerqueira G.C."/>
            <person name="Chen F."/>
            <person name="Chen W."/>
            <person name="Choi C."/>
            <person name="Clum A."/>
            <person name="Dos Santos R.A."/>
            <person name="Damasio A.R."/>
            <person name="Diallinas G."/>
            <person name="Emri T."/>
            <person name="Fekete E."/>
            <person name="Flipphi M."/>
            <person name="Freyberg S."/>
            <person name="Gallo A."/>
            <person name="Gournas C."/>
            <person name="Habgood R."/>
            <person name="Hainaut M."/>
            <person name="Harispe M.L."/>
            <person name="Henrissat B."/>
            <person name="Hilden K.S."/>
            <person name="Hope R."/>
            <person name="Hossain A."/>
            <person name="Karabika E."/>
            <person name="Karaffa L."/>
            <person name="Karanyi Z."/>
            <person name="Krasevec N."/>
            <person name="Kuo A."/>
            <person name="Kusch H."/>
            <person name="LaButti K."/>
            <person name="Lagendijk E.L."/>
            <person name="Lapidus A."/>
            <person name="Levasseur A."/>
            <person name="Lindquist E."/>
            <person name="Lipzen A."/>
            <person name="Logrieco A.F."/>
            <person name="MacCabe A."/>
            <person name="Maekelae M.R."/>
            <person name="Malavazi I."/>
            <person name="Melin P."/>
            <person name="Meyer V."/>
            <person name="Mielnichuk N."/>
            <person name="Miskei M."/>
            <person name="Molnar A.P."/>
            <person name="Mule G."/>
            <person name="Ngan C.Y."/>
            <person name="Orejas M."/>
            <person name="Orosz E."/>
            <person name="Ouedraogo J.P."/>
            <person name="Overkamp K.M."/>
            <person name="Park H.-S."/>
            <person name="Perrone G."/>
            <person name="Piumi F."/>
            <person name="Punt P.J."/>
            <person name="Ram A.F."/>
            <person name="Ramon A."/>
            <person name="Rauscher S."/>
            <person name="Record E."/>
            <person name="Riano-Pachon D.M."/>
            <person name="Robert V."/>
            <person name="Roehrig J."/>
            <person name="Ruller R."/>
            <person name="Salamov A."/>
            <person name="Salih N.S."/>
            <person name="Samson R.A."/>
            <person name="Sandor E."/>
            <person name="Sanguinetti M."/>
            <person name="Schuetze T."/>
            <person name="Sepcic K."/>
            <person name="Shelest E."/>
            <person name="Sherlock G."/>
            <person name="Sophianopoulou V."/>
            <person name="Squina F.M."/>
            <person name="Sun H."/>
            <person name="Susca A."/>
            <person name="Todd R.B."/>
            <person name="Tsang A."/>
            <person name="Unkles S.E."/>
            <person name="van de Wiele N."/>
            <person name="van Rossen-Uffink D."/>
            <person name="Oliveira J.V."/>
            <person name="Vesth T.C."/>
            <person name="Visser J."/>
            <person name="Yu J.-H."/>
            <person name="Zhou M."/>
            <person name="Andersen M.R."/>
            <person name="Archer D.B."/>
            <person name="Baker S.E."/>
            <person name="Benoit I."/>
            <person name="Brakhage A.A."/>
            <person name="Braus G.H."/>
            <person name="Fischer R."/>
            <person name="Frisvad J.C."/>
            <person name="Goldman G.H."/>
            <person name="Houbraken J."/>
            <person name="Oakley B."/>
            <person name="Pocsi I."/>
            <person name="Scazzocchio C."/>
            <person name="Seiboth B."/>
            <person name="vanKuyk P.A."/>
            <person name="Wortman J."/>
            <person name="Dyer P.S."/>
            <person name="Grigoriev I.V."/>
        </authorList>
    </citation>
    <scope>NUCLEOTIDE SEQUENCE [LARGE SCALE GENOMIC DNA]</scope>
    <source>
        <strain evidence="3">CBS 134.48</strain>
    </source>
</reference>
<evidence type="ECO:0000259" key="1">
    <source>
        <dbReference type="Pfam" id="PF26082"/>
    </source>
</evidence>
<dbReference type="AlphaFoldDB" id="A0A1L9MWY6"/>
<dbReference type="Pfam" id="PF26082">
    <property type="entry name" value="zf-C2H2_AcuF"/>
    <property type="match status" value="1"/>
</dbReference>
<dbReference type="InterPro" id="IPR058925">
    <property type="entry name" value="zf-C2H2_AcuF"/>
</dbReference>
<organism evidence="2 3">
    <name type="scientific">Aspergillus tubingensis (strain CBS 134.48)</name>
    <dbReference type="NCBI Taxonomy" id="767770"/>
    <lineage>
        <taxon>Eukaryota</taxon>
        <taxon>Fungi</taxon>
        <taxon>Dikarya</taxon>
        <taxon>Ascomycota</taxon>
        <taxon>Pezizomycotina</taxon>
        <taxon>Eurotiomycetes</taxon>
        <taxon>Eurotiomycetidae</taxon>
        <taxon>Eurotiales</taxon>
        <taxon>Aspergillaceae</taxon>
        <taxon>Aspergillus</taxon>
        <taxon>Aspergillus subgen. Circumdati</taxon>
    </lineage>
</organism>